<reference evidence="1 2" key="1">
    <citation type="submission" date="2020-08" db="EMBL/GenBank/DDBJ databases">
        <title>Genomic Encyclopedia of Type Strains, Phase IV (KMG-IV): sequencing the most valuable type-strain genomes for metagenomic binning, comparative biology and taxonomic classification.</title>
        <authorList>
            <person name="Goeker M."/>
        </authorList>
    </citation>
    <scope>NUCLEOTIDE SEQUENCE [LARGE SCALE GENOMIC DNA]</scope>
    <source>
        <strain evidence="1 2">DSM 2163</strain>
    </source>
</reference>
<accession>A0A840ZM51</accession>
<evidence type="ECO:0008006" key="3">
    <source>
        <dbReference type="Google" id="ProtNLM"/>
    </source>
</evidence>
<gene>
    <name evidence="1" type="ORF">HNR00_003120</name>
</gene>
<organism evidence="1 2">
    <name type="scientific">Methylorubrum rhodinum</name>
    <dbReference type="NCBI Taxonomy" id="29428"/>
    <lineage>
        <taxon>Bacteria</taxon>
        <taxon>Pseudomonadati</taxon>
        <taxon>Pseudomonadota</taxon>
        <taxon>Alphaproteobacteria</taxon>
        <taxon>Hyphomicrobiales</taxon>
        <taxon>Methylobacteriaceae</taxon>
        <taxon>Methylorubrum</taxon>
    </lineage>
</organism>
<dbReference type="Proteomes" id="UP000583454">
    <property type="component" value="Unassembled WGS sequence"/>
</dbReference>
<proteinExistence type="predicted"/>
<dbReference type="RefSeq" id="WP_183570794.1">
    <property type="nucleotide sequence ID" value="NZ_JACHOP010000013.1"/>
</dbReference>
<comment type="caution">
    <text evidence="1">The sequence shown here is derived from an EMBL/GenBank/DDBJ whole genome shotgun (WGS) entry which is preliminary data.</text>
</comment>
<dbReference type="AlphaFoldDB" id="A0A840ZM51"/>
<protein>
    <recommendedName>
        <fullName evidence="3">Transposase</fullName>
    </recommendedName>
</protein>
<evidence type="ECO:0000313" key="1">
    <source>
        <dbReference type="EMBL" id="MBB5758400.1"/>
    </source>
</evidence>
<keyword evidence="2" id="KW-1185">Reference proteome</keyword>
<evidence type="ECO:0000313" key="2">
    <source>
        <dbReference type="Proteomes" id="UP000583454"/>
    </source>
</evidence>
<sequence length="73" mass="7942">MQQSIAPLVREAMTLDSIADTLVRAATVPGCTHNQAVTCKLRRMSRELRIKAMLRRGRAAAILGRELPTTGAP</sequence>
<name>A0A840ZM51_9HYPH</name>
<dbReference type="EMBL" id="JACHOP010000013">
    <property type="protein sequence ID" value="MBB5758400.1"/>
    <property type="molecule type" value="Genomic_DNA"/>
</dbReference>